<feature type="region of interest" description="Disordered" evidence="1">
    <location>
        <begin position="331"/>
        <end position="358"/>
    </location>
</feature>
<evidence type="ECO:0000313" key="3">
    <source>
        <dbReference type="EMBL" id="OCX68834.1"/>
    </source>
</evidence>
<evidence type="ECO:0000313" key="4">
    <source>
        <dbReference type="Proteomes" id="UP000095008"/>
    </source>
</evidence>
<keyword evidence="4" id="KW-1185">Reference proteome</keyword>
<evidence type="ECO:0000256" key="2">
    <source>
        <dbReference type="SAM" id="SignalP"/>
    </source>
</evidence>
<comment type="caution">
    <text evidence="3">The sequence shown here is derived from an EMBL/GenBank/DDBJ whole genome shotgun (WGS) entry which is preliminary data.</text>
</comment>
<dbReference type="InterPro" id="IPR009649">
    <property type="entry name" value="TraU"/>
</dbReference>
<dbReference type="Pfam" id="PF06834">
    <property type="entry name" value="TraU"/>
    <property type="match status" value="2"/>
</dbReference>
<organism evidence="3 4">
    <name type="scientific">Acidithiobacillus thiooxidans</name>
    <name type="common">Thiobacillus thiooxidans</name>
    <dbReference type="NCBI Taxonomy" id="930"/>
    <lineage>
        <taxon>Bacteria</taxon>
        <taxon>Pseudomonadati</taxon>
        <taxon>Pseudomonadota</taxon>
        <taxon>Acidithiobacillia</taxon>
        <taxon>Acidithiobacillales</taxon>
        <taxon>Acidithiobacillaceae</taxon>
        <taxon>Acidithiobacillus</taxon>
    </lineage>
</organism>
<dbReference type="RefSeq" id="WP_065974556.1">
    <property type="nucleotide sequence ID" value="NZ_JAWXYA010000001.1"/>
</dbReference>
<keyword evidence="2" id="KW-0732">Signal</keyword>
<gene>
    <name evidence="3" type="ORF">A6M23_17095</name>
</gene>
<feature type="signal peptide" evidence="2">
    <location>
        <begin position="1"/>
        <end position="43"/>
    </location>
</feature>
<accession>A0A1C2HYP0</accession>
<dbReference type="OrthoDB" id="9788211at2"/>
<reference evidence="3" key="1">
    <citation type="journal article" date="2016" name="Int. J. Mol. Sci.">
        <title>Comparative genomics of the extreme acidophile Acidithiobacillus thiooxidans reveals intraspecific divergence and niche adaptation.</title>
        <authorList>
            <person name="Zhang X."/>
            <person name="Feng X."/>
            <person name="Tao J."/>
            <person name="Ma L."/>
            <person name="Xiao Y."/>
            <person name="Liang Y."/>
            <person name="Liu X."/>
            <person name="Yin H."/>
        </authorList>
    </citation>
    <scope>NUCLEOTIDE SEQUENCE [LARGE SCALE GENOMIC DNA]</scope>
    <source>
        <strain evidence="3">DXS-W</strain>
    </source>
</reference>
<name>A0A1C2HYP0_ACITH</name>
<dbReference type="Proteomes" id="UP000095008">
    <property type="component" value="Unassembled WGS sequence"/>
</dbReference>
<dbReference type="AlphaFoldDB" id="A0A1C2HYP0"/>
<feature type="chain" id="PRO_5008663358" evidence="2">
    <location>
        <begin position="44"/>
        <end position="436"/>
    </location>
</feature>
<feature type="compositionally biased region" description="Polar residues" evidence="1">
    <location>
        <begin position="331"/>
        <end position="354"/>
    </location>
</feature>
<dbReference type="EMBL" id="LWRY01000247">
    <property type="protein sequence ID" value="OCX68834.1"/>
    <property type="molecule type" value="Genomic_DNA"/>
</dbReference>
<proteinExistence type="predicted"/>
<evidence type="ECO:0000256" key="1">
    <source>
        <dbReference type="SAM" id="MobiDB-lite"/>
    </source>
</evidence>
<protein>
    <submittedName>
        <fullName evidence="3">Conjugal transfer protein TraU</fullName>
    </submittedName>
</protein>
<sequence length="436" mass="46626">MGVIVDSNFPTRKTQKPAHHPLRLWLQGASLALGLLCSVPALASGAQVATMCPDAGVFKELIGGVCWSAMFPLRVAGMTWFGGNSGVPNGAASGATCICGGSLKHLQLPTIGIQIGYWQPSMLIEAVSHPFCSPVLGGVSLDPSSTVGNQWTGSWGGDVGNGVTTAQHNSTFFNVQLWTFPLITMMQLADIPDCNTGYHGMNLMLMSEVFPTWNNDLLSFLASPEELLYDNPVGLLGATEECAQESVGAQPIDDEYWTAGCWGLLYPMVGSNLGGDDPIQASSLDVARMLAMGFRLGFLERTTGNSVVCGPRRTYVLPKAQYRFQIMFPNDETNQEPNASVTAPDLSDSQQQGESMPPANYVTPAASNQGTVAQNGGVNIQAPPTQSGECTHWMGQTPFQWGEWDSQPGTGSNYVYLVWQWTNCCLGIIGHEGMTG</sequence>